<dbReference type="Gene3D" id="3.10.10.10">
    <property type="entry name" value="HIV Type 1 Reverse Transcriptase, subunit A, domain 1"/>
    <property type="match status" value="1"/>
</dbReference>
<keyword evidence="2" id="KW-0548">Nucleotidyltransferase</keyword>
<dbReference type="CDD" id="cd00303">
    <property type="entry name" value="retropepsin_like"/>
    <property type="match status" value="1"/>
</dbReference>
<dbReference type="PROSITE" id="PS50994">
    <property type="entry name" value="INTEGRASE"/>
    <property type="match status" value="1"/>
</dbReference>
<protein>
    <submittedName>
        <fullName evidence="15">Unnamed protein product</fullName>
    </submittedName>
</protein>
<dbReference type="SUPFAM" id="SSF50630">
    <property type="entry name" value="Acid proteases"/>
    <property type="match status" value="1"/>
</dbReference>
<dbReference type="Pfam" id="PF17919">
    <property type="entry name" value="RT_RNaseH_2"/>
    <property type="match status" value="1"/>
</dbReference>
<feature type="region of interest" description="Disordered" evidence="12">
    <location>
        <begin position="759"/>
        <end position="788"/>
    </location>
</feature>
<evidence type="ECO:0000313" key="16">
    <source>
        <dbReference type="Proteomes" id="UP001165121"/>
    </source>
</evidence>
<evidence type="ECO:0000256" key="3">
    <source>
        <dbReference type="ARBA" id="ARBA00022722"/>
    </source>
</evidence>
<dbReference type="Pfam" id="PF00078">
    <property type="entry name" value="RVT_1"/>
    <property type="match status" value="1"/>
</dbReference>
<evidence type="ECO:0000256" key="8">
    <source>
        <dbReference type="ARBA" id="ARBA00022908"/>
    </source>
</evidence>
<gene>
    <name evidence="15" type="ORF">Pfra01_001468300</name>
</gene>
<keyword evidence="7" id="KW-0694">RNA-binding</keyword>
<proteinExistence type="predicted"/>
<evidence type="ECO:0000313" key="15">
    <source>
        <dbReference type="EMBL" id="GMF43430.1"/>
    </source>
</evidence>
<feature type="compositionally biased region" description="Polar residues" evidence="12">
    <location>
        <begin position="1598"/>
        <end position="1609"/>
    </location>
</feature>
<feature type="compositionally biased region" description="Basic and acidic residues" evidence="12">
    <location>
        <begin position="1584"/>
        <end position="1597"/>
    </location>
</feature>
<dbReference type="GO" id="GO:0015074">
    <property type="term" value="P:DNA integration"/>
    <property type="evidence" value="ECO:0007669"/>
    <property type="project" value="UniProtKB-KW"/>
</dbReference>
<dbReference type="GO" id="GO:0004523">
    <property type="term" value="F:RNA-DNA hybrid ribonuclease activity"/>
    <property type="evidence" value="ECO:0007669"/>
    <property type="project" value="InterPro"/>
</dbReference>
<dbReference type="GO" id="GO:0006508">
    <property type="term" value="P:proteolysis"/>
    <property type="evidence" value="ECO:0007669"/>
    <property type="project" value="InterPro"/>
</dbReference>
<dbReference type="InterPro" id="IPR021109">
    <property type="entry name" value="Peptidase_aspartic_dom_sf"/>
</dbReference>
<dbReference type="InterPro" id="IPR043128">
    <property type="entry name" value="Rev_trsase/Diguanyl_cyclase"/>
</dbReference>
<dbReference type="Proteomes" id="UP001165121">
    <property type="component" value="Unassembled WGS sequence"/>
</dbReference>
<dbReference type="GO" id="GO:0003964">
    <property type="term" value="F:RNA-directed DNA polymerase activity"/>
    <property type="evidence" value="ECO:0007669"/>
    <property type="project" value="UniProtKB-KW"/>
</dbReference>
<feature type="compositionally biased region" description="Basic and acidic residues" evidence="12">
    <location>
        <begin position="146"/>
        <end position="197"/>
    </location>
</feature>
<feature type="region of interest" description="Disordered" evidence="12">
    <location>
        <begin position="228"/>
        <end position="268"/>
    </location>
</feature>
<dbReference type="InterPro" id="IPR050951">
    <property type="entry name" value="Retrovirus_Pol_polyprotein"/>
</dbReference>
<evidence type="ECO:0000256" key="7">
    <source>
        <dbReference type="ARBA" id="ARBA00022884"/>
    </source>
</evidence>
<dbReference type="GO" id="GO:0003723">
    <property type="term" value="F:RNA binding"/>
    <property type="evidence" value="ECO:0007669"/>
    <property type="project" value="UniProtKB-KW"/>
</dbReference>
<evidence type="ECO:0000256" key="2">
    <source>
        <dbReference type="ARBA" id="ARBA00022695"/>
    </source>
</evidence>
<evidence type="ECO:0000256" key="9">
    <source>
        <dbReference type="ARBA" id="ARBA00022918"/>
    </source>
</evidence>
<evidence type="ECO:0000256" key="10">
    <source>
        <dbReference type="ARBA" id="ARBA00023172"/>
    </source>
</evidence>
<dbReference type="EMBL" id="BSXT01001537">
    <property type="protein sequence ID" value="GMF43430.1"/>
    <property type="molecule type" value="Genomic_DNA"/>
</dbReference>
<evidence type="ECO:0000256" key="4">
    <source>
        <dbReference type="ARBA" id="ARBA00022759"/>
    </source>
</evidence>
<evidence type="ECO:0000259" key="13">
    <source>
        <dbReference type="PROSITE" id="PS50175"/>
    </source>
</evidence>
<dbReference type="InterPro" id="IPR001995">
    <property type="entry name" value="Peptidase_A2_cat"/>
</dbReference>
<keyword evidence="8" id="KW-0229">DNA integration</keyword>
<dbReference type="SUPFAM" id="SSF56672">
    <property type="entry name" value="DNA/RNA polymerases"/>
    <property type="match status" value="1"/>
</dbReference>
<dbReference type="PROSITE" id="PS50175">
    <property type="entry name" value="ASP_PROT_RETROV"/>
    <property type="match status" value="1"/>
</dbReference>
<reference evidence="15" key="1">
    <citation type="submission" date="2023-04" db="EMBL/GenBank/DDBJ databases">
        <title>Phytophthora fragariaefolia NBRC 109709.</title>
        <authorList>
            <person name="Ichikawa N."/>
            <person name="Sato H."/>
            <person name="Tonouchi N."/>
        </authorList>
    </citation>
    <scope>NUCLEOTIDE SEQUENCE</scope>
    <source>
        <strain evidence="15">NBRC 109709</strain>
    </source>
</reference>
<sequence>MEVLRSAFGMTKFSSRRQKSSSSAGLVTDPVLVPLPQTPKKIEQGNLKPTTTGGVFSTTAGRSPRYYSAKREDKEPVCDYLNRLNGYARNAGIQFDNGGRKARDHVRRFLETCGDRGLERRLCHVRVRDIHELEEMISDILRIEERSSTRDNSHQPSRSRDHPRRREDRRHDDSRDNYYKKDRRDRDNDRRRDDSRNTPRISLAEASMADMLAELHCRDGRTTLNEFASARGSDRSDRSIDDDSDRSSDDSRRSYEEWGDELSPDENGRYLAAANERERRAAAEGTYAHTDNRQHWGDRLNRNFIRNPRPDDLQLGRDNHSRQYGPCAACGSPYHSIGEDGLESRAPVSTLQRPFKLGSPPTETGLVPIGLPQLAAPAIEAECIFAFVGKCEWPNDGDDISVNTTETEQERGTYLGGGERNKETQEEVKEEGPDNWILSARQEEKPHREIAKEVQLLPGERLGWCSEQKFDRRVRMRTLVNGAVNNTRTRILLDTGANVSVISEKYARKLRLREILGHGRCMEVQGITKGKTTTTHRASVKITLGWERVYVFELWIMDHNAGVDVVLGTDFMIPSGVRLDLFQANAKLPVEVMIPLIKTMNMLDEPEVPQTEEGPTESTAIPGREWLEFKLRRNKPPTTTHELWIRRTEKLIPSVTKFHKGRPTRVRLTNLTDRLVLCPTHLAIVAWVPIGTSQSKWDTCDSTPRSTRSGRSPRMRPFAAKHASVANANCTRSGWPPSPRQWTVHPTHDPSRCYADISTTDSDSGGTIADEEAKDSSVGEAPAGSHEVHEGTVSVAISGPPTAGEIKTAHSGNTTSKARGTAHEAVVAEAMTNSEPPGCSPGVPIAVATTIEASPDNLIDVLEQTFVSVVRVLTTEGTDRGDDNSYEHVAAEFELDDYAKELAFLPDLTEPAETKLDYTANNVRNPELSAEQQASLIAVLKNHDKRMIASGNALPPPAYGVICDIDVGGHAPIKQRAQRTPLRQLKSCMNGSKSYSRQGFSDSPWASPIVIVLKKNGLDIRLCIDYKLVNAVTMIMEYAMPLADDLLTDLKAYLSFCWLDAAGGFWAIMMTMRARKISAFVCPLGHFEWLRMPFGLKNAPMIYQRMIDNALWGFVQPKGGWLAFTDRVQAAEERADNFTKSIFAQSRVDFLSHDISRDGTRANSKKLTAIAKLPFPKSKKGVQSVLGAINYYGRFIQDFAGYGAALYQLKDDDFKPRGDLSIARRSFAALQRKVADAPILRHFDESKDVHLMLFANEWALSTTILQMHDDKLHPVRFCGRVLKDSELNYHSAEKDVLALLLVLKMCYSQLAGRQLKVYTRFSTLDWIYKWKSLFGRASQFAVLLSPCTCGATKARVADNSDGPQLAIRAHTDDGFVVSFDGSAKTPKFGGYGSCSWIVWRLPDWKIVIAASAYLVSTTVNLTEYTGMNNGVLAALELGADNLIIVGDSRLAIQQFLGVIACRKEPLRTMLNRHRELTARLRSVKYLHVVREYNAAADSLAGEALEAKVSKVVLSEERKKELSGFNRIQEAIYESSAEEPKAVQPESKTFVQIVNGNTSWPQEIKEKRVRFADVRPSGSNEDLAEYDRHSDNSSKDNEAIQTSPDNSSKEVQAPAVNITILTSPDNSNEESQTLPTIPNAEDIDPVAVQNERRRRIAKAQEEELKWANLKAVLRGNSAKLGYKAARDAWNVMDQFVLSEDEALYYGGTNRRKKNDEQAETALRLVVPITMIQEVLQNCHDSLEGGHQGVFKQKQTSSARTLTGEHTGRAPVQLVSMDFVIPLPTTRRGNSALLLFQCSFPGFVIAKAMSNTDALRVAQAFEECVYRRFGAPSLIRHDRDPRFMSEVFQAFAEMM</sequence>
<keyword evidence="3" id="KW-0540">Nuclease</keyword>
<accession>A0A9W6XQQ4</accession>
<dbReference type="CDD" id="cd01647">
    <property type="entry name" value="RT_LTR"/>
    <property type="match status" value="1"/>
</dbReference>
<keyword evidence="11" id="KW-0511">Multifunctional enzyme</keyword>
<keyword evidence="6" id="KW-0460">Magnesium</keyword>
<dbReference type="InterPro" id="IPR001584">
    <property type="entry name" value="Integrase_cat-core"/>
</dbReference>
<feature type="domain" description="Peptidase A2" evidence="13">
    <location>
        <begin position="489"/>
        <end position="504"/>
    </location>
</feature>
<dbReference type="OrthoDB" id="143454at2759"/>
<dbReference type="InterPro" id="IPR000477">
    <property type="entry name" value="RT_dom"/>
</dbReference>
<dbReference type="Gene3D" id="3.30.420.10">
    <property type="entry name" value="Ribonuclease H-like superfamily/Ribonuclease H"/>
    <property type="match status" value="2"/>
</dbReference>
<dbReference type="InterPro" id="IPR043502">
    <property type="entry name" value="DNA/RNA_pol_sf"/>
</dbReference>
<dbReference type="Gene3D" id="3.30.70.270">
    <property type="match status" value="2"/>
</dbReference>
<dbReference type="Pfam" id="PF13456">
    <property type="entry name" value="RVT_3"/>
    <property type="match status" value="1"/>
</dbReference>
<dbReference type="Pfam" id="PF13650">
    <property type="entry name" value="Asp_protease_2"/>
    <property type="match status" value="1"/>
</dbReference>
<comment type="caution">
    <text evidence="15">The sequence shown here is derived from an EMBL/GenBank/DDBJ whole genome shotgun (WGS) entry which is preliminary data.</text>
</comment>
<dbReference type="GO" id="GO:0004190">
    <property type="term" value="F:aspartic-type endopeptidase activity"/>
    <property type="evidence" value="ECO:0007669"/>
    <property type="project" value="InterPro"/>
</dbReference>
<evidence type="ECO:0000259" key="14">
    <source>
        <dbReference type="PROSITE" id="PS50994"/>
    </source>
</evidence>
<evidence type="ECO:0000256" key="1">
    <source>
        <dbReference type="ARBA" id="ARBA00022679"/>
    </source>
</evidence>
<feature type="domain" description="Integrase catalytic" evidence="14">
    <location>
        <begin position="1765"/>
        <end position="1853"/>
    </location>
</feature>
<keyword evidence="5" id="KW-0378">Hydrolase</keyword>
<dbReference type="InterPro" id="IPR001969">
    <property type="entry name" value="Aspartic_peptidase_AS"/>
</dbReference>
<feature type="compositionally biased region" description="Basic and acidic residues" evidence="12">
    <location>
        <begin position="232"/>
        <end position="256"/>
    </location>
</feature>
<dbReference type="PANTHER" id="PTHR37984:SF5">
    <property type="entry name" value="PROTEIN NYNRIN-LIKE"/>
    <property type="match status" value="1"/>
</dbReference>
<evidence type="ECO:0000256" key="5">
    <source>
        <dbReference type="ARBA" id="ARBA00022801"/>
    </source>
</evidence>
<dbReference type="PANTHER" id="PTHR37984">
    <property type="entry name" value="PROTEIN CBG26694"/>
    <property type="match status" value="1"/>
</dbReference>
<keyword evidence="1" id="KW-0808">Transferase</keyword>
<evidence type="ECO:0000256" key="6">
    <source>
        <dbReference type="ARBA" id="ARBA00022842"/>
    </source>
</evidence>
<feature type="region of interest" description="Disordered" evidence="12">
    <location>
        <begin position="405"/>
        <end position="433"/>
    </location>
</feature>
<dbReference type="PROSITE" id="PS00141">
    <property type="entry name" value="ASP_PROTEASE"/>
    <property type="match status" value="1"/>
</dbReference>
<dbReference type="InterPro" id="IPR041577">
    <property type="entry name" value="RT_RNaseH_2"/>
</dbReference>
<dbReference type="GO" id="GO:0006310">
    <property type="term" value="P:DNA recombination"/>
    <property type="evidence" value="ECO:0007669"/>
    <property type="project" value="UniProtKB-KW"/>
</dbReference>
<keyword evidence="16" id="KW-1185">Reference proteome</keyword>
<dbReference type="SUPFAM" id="SSF53098">
    <property type="entry name" value="Ribonuclease H-like"/>
    <property type="match status" value="2"/>
</dbReference>
<dbReference type="InterPro" id="IPR036397">
    <property type="entry name" value="RNaseH_sf"/>
</dbReference>
<feature type="region of interest" description="Disordered" evidence="12">
    <location>
        <begin position="1570"/>
        <end position="1612"/>
    </location>
</feature>
<dbReference type="InterPro" id="IPR002156">
    <property type="entry name" value="RNaseH_domain"/>
</dbReference>
<dbReference type="InterPro" id="IPR012337">
    <property type="entry name" value="RNaseH-like_sf"/>
</dbReference>
<keyword evidence="4" id="KW-0255">Endonuclease</keyword>
<name>A0A9W6XQQ4_9STRA</name>
<evidence type="ECO:0000256" key="11">
    <source>
        <dbReference type="ARBA" id="ARBA00023268"/>
    </source>
</evidence>
<feature type="region of interest" description="Disordered" evidence="12">
    <location>
        <begin position="146"/>
        <end position="205"/>
    </location>
</feature>
<keyword evidence="10" id="KW-0233">DNA recombination</keyword>
<evidence type="ECO:0000256" key="12">
    <source>
        <dbReference type="SAM" id="MobiDB-lite"/>
    </source>
</evidence>
<organism evidence="15 16">
    <name type="scientific">Phytophthora fragariaefolia</name>
    <dbReference type="NCBI Taxonomy" id="1490495"/>
    <lineage>
        <taxon>Eukaryota</taxon>
        <taxon>Sar</taxon>
        <taxon>Stramenopiles</taxon>
        <taxon>Oomycota</taxon>
        <taxon>Peronosporomycetes</taxon>
        <taxon>Peronosporales</taxon>
        <taxon>Peronosporaceae</taxon>
        <taxon>Phytophthora</taxon>
    </lineage>
</organism>
<feature type="compositionally biased region" description="Basic and acidic residues" evidence="12">
    <location>
        <begin position="419"/>
        <end position="432"/>
    </location>
</feature>
<dbReference type="Gene3D" id="2.40.70.10">
    <property type="entry name" value="Acid Proteases"/>
    <property type="match status" value="1"/>
</dbReference>
<keyword evidence="9" id="KW-0695">RNA-directed DNA polymerase</keyword>